<dbReference type="InterPro" id="IPR014710">
    <property type="entry name" value="RmlC-like_jellyroll"/>
</dbReference>
<dbReference type="Gene3D" id="2.60.120.10">
    <property type="entry name" value="Jelly Rolls"/>
    <property type="match status" value="1"/>
</dbReference>
<evidence type="ECO:0000313" key="2">
    <source>
        <dbReference type="EMBL" id="ACN17567.1"/>
    </source>
</evidence>
<dbReference type="KEGG" id="dat:HRM2_45110"/>
<organism evidence="2 3">
    <name type="scientific">Desulforapulum autotrophicum (strain ATCC 43914 / DSM 3382 / VKM B-1955 / HRM2)</name>
    <name type="common">Desulfobacterium autotrophicum</name>
    <dbReference type="NCBI Taxonomy" id="177437"/>
    <lineage>
        <taxon>Bacteria</taxon>
        <taxon>Pseudomonadati</taxon>
        <taxon>Thermodesulfobacteriota</taxon>
        <taxon>Desulfobacteria</taxon>
        <taxon>Desulfobacterales</taxon>
        <taxon>Desulfobacteraceae</taxon>
        <taxon>Desulforapulum</taxon>
    </lineage>
</organism>
<dbReference type="CDD" id="cd02238">
    <property type="entry name" value="cupin_KdgF"/>
    <property type="match status" value="1"/>
</dbReference>
<dbReference type="SUPFAM" id="SSF51182">
    <property type="entry name" value="RmlC-like cupins"/>
    <property type="match status" value="1"/>
</dbReference>
<dbReference type="PIRSF" id="PIRSF029883">
    <property type="entry name" value="KdgF"/>
    <property type="match status" value="1"/>
</dbReference>
<dbReference type="EMBL" id="CP001087">
    <property type="protein sequence ID" value="ACN17567.1"/>
    <property type="molecule type" value="Genomic_DNA"/>
</dbReference>
<reference evidence="2 3" key="1">
    <citation type="journal article" date="2009" name="Environ. Microbiol.">
        <title>Genome sequence of Desulfobacterium autotrophicum HRM2, a marine sulfate reducer oxidizing organic carbon completely to carbon dioxide.</title>
        <authorList>
            <person name="Strittmatter A.W."/>
            <person name="Liesegang H."/>
            <person name="Rabus R."/>
            <person name="Decker I."/>
            <person name="Amann J."/>
            <person name="Andres S."/>
            <person name="Henne A."/>
            <person name="Fricke W.F."/>
            <person name="Martinez-Arias R."/>
            <person name="Bartels D."/>
            <person name="Goesmann A."/>
            <person name="Krause L."/>
            <person name="Puehler A."/>
            <person name="Klenk H.P."/>
            <person name="Richter M."/>
            <person name="Schuler M."/>
            <person name="Gloeckner F.O."/>
            <person name="Meyerdierks A."/>
            <person name="Gottschalk G."/>
            <person name="Amann R."/>
        </authorList>
    </citation>
    <scope>NUCLEOTIDE SEQUENCE [LARGE SCALE GENOMIC DNA]</scope>
    <source>
        <strain evidence="3">ATCC 43914 / DSM 3382 / HRM2</strain>
    </source>
</reference>
<dbReference type="InterPro" id="IPR052535">
    <property type="entry name" value="Bacilysin_H2HPP_isomerase"/>
</dbReference>
<dbReference type="OrthoDB" id="9811153at2"/>
<name>C0QF66_DESAH</name>
<accession>C0QF66</accession>
<dbReference type="PANTHER" id="PTHR40112:SF1">
    <property type="entry name" value="H2HPP ISOMERASE"/>
    <property type="match status" value="1"/>
</dbReference>
<gene>
    <name evidence="2" type="ordered locus">HRM2_45110</name>
</gene>
<feature type="domain" description="Cupin type-2" evidence="1">
    <location>
        <begin position="33"/>
        <end position="92"/>
    </location>
</feature>
<dbReference type="Pfam" id="PF07883">
    <property type="entry name" value="Cupin_2"/>
    <property type="match status" value="1"/>
</dbReference>
<dbReference type="STRING" id="177437.HRM2_45110"/>
<dbReference type="HOGENOM" id="CLU_134269_1_1_7"/>
<dbReference type="AlphaFoldDB" id="C0QF66"/>
<dbReference type="InterPro" id="IPR025499">
    <property type="entry name" value="KdgF"/>
</dbReference>
<protein>
    <recommendedName>
        <fullName evidence="1">Cupin type-2 domain-containing protein</fullName>
    </recommendedName>
</protein>
<dbReference type="InterPro" id="IPR013096">
    <property type="entry name" value="Cupin_2"/>
</dbReference>
<dbReference type="PANTHER" id="PTHR40112">
    <property type="entry name" value="H2HPP ISOMERASE"/>
    <property type="match status" value="1"/>
</dbReference>
<dbReference type="Proteomes" id="UP000000442">
    <property type="component" value="Chromosome"/>
</dbReference>
<sequence>MFQQKSKKGYLSPIKGIRMKTLVHGEKTLMTEFRLDRGSLLPTHAHPHEQTGYLVSGKMRLRVGTAEQVIEPGDSWMIPGGMEHGADILEDAVAVEVFAPVREDYLPKKDD</sequence>
<evidence type="ECO:0000313" key="3">
    <source>
        <dbReference type="Proteomes" id="UP000000442"/>
    </source>
</evidence>
<proteinExistence type="predicted"/>
<keyword evidence="3" id="KW-1185">Reference proteome</keyword>
<evidence type="ECO:0000259" key="1">
    <source>
        <dbReference type="Pfam" id="PF07883"/>
    </source>
</evidence>
<dbReference type="eggNOG" id="COG1917">
    <property type="taxonomic scope" value="Bacteria"/>
</dbReference>
<dbReference type="RefSeq" id="WP_015906281.1">
    <property type="nucleotide sequence ID" value="NC_012108.1"/>
</dbReference>
<dbReference type="InterPro" id="IPR011051">
    <property type="entry name" value="RmlC_Cupin_sf"/>
</dbReference>